<evidence type="ECO:0000313" key="1">
    <source>
        <dbReference type="EMBL" id="EKE28100.1"/>
    </source>
</evidence>
<dbReference type="EMBL" id="AMFJ01000374">
    <property type="protein sequence ID" value="EKE28100.1"/>
    <property type="molecule type" value="Genomic_DNA"/>
</dbReference>
<comment type="caution">
    <text evidence="1">The sequence shown here is derived from an EMBL/GenBank/DDBJ whole genome shotgun (WGS) entry which is preliminary data.</text>
</comment>
<name>K2GXH9_9BACT</name>
<gene>
    <name evidence="1" type="ORF">ACD_3C00100G0005</name>
</gene>
<sequence length="80" mass="10234">MPQINFEEIKNILLKDEYLNNPYFRRRYILWFFWTNIELFNEKVNLDKEIFYWDFEDCRKNMVKYINERIEEDILKKKGK</sequence>
<proteinExistence type="predicted"/>
<accession>K2GXH9</accession>
<dbReference type="AlphaFoldDB" id="K2GXH9"/>
<protein>
    <submittedName>
        <fullName evidence="1">Uncharacterized protein</fullName>
    </submittedName>
</protein>
<organism evidence="1">
    <name type="scientific">uncultured bacterium</name>
    <name type="common">gcode 4</name>
    <dbReference type="NCBI Taxonomy" id="1234023"/>
    <lineage>
        <taxon>Bacteria</taxon>
        <taxon>environmental samples</taxon>
    </lineage>
</organism>
<reference evidence="1" key="1">
    <citation type="journal article" date="2012" name="Science">
        <title>Fermentation, hydrogen, and sulfur metabolism in multiple uncultivated bacterial phyla.</title>
        <authorList>
            <person name="Wrighton K.C."/>
            <person name="Thomas B.C."/>
            <person name="Sharon I."/>
            <person name="Miller C.S."/>
            <person name="Castelle C.J."/>
            <person name="VerBerkmoes N.C."/>
            <person name="Wilkins M.J."/>
            <person name="Hettich R.L."/>
            <person name="Lipton M.S."/>
            <person name="Williams K.H."/>
            <person name="Long P.E."/>
            <person name="Banfield J.F."/>
        </authorList>
    </citation>
    <scope>NUCLEOTIDE SEQUENCE [LARGE SCALE GENOMIC DNA]</scope>
</reference>